<reference evidence="4" key="1">
    <citation type="journal article" date="2019" name="Int. J. Syst. Evol. Microbiol.">
        <title>The Global Catalogue of Microorganisms (GCM) 10K type strain sequencing project: providing services to taxonomists for standard genome sequencing and annotation.</title>
        <authorList>
            <consortium name="The Broad Institute Genomics Platform"/>
            <consortium name="The Broad Institute Genome Sequencing Center for Infectious Disease"/>
            <person name="Wu L."/>
            <person name="Ma J."/>
        </authorList>
    </citation>
    <scope>NUCLEOTIDE SEQUENCE [LARGE SCALE GENOMIC DNA]</scope>
    <source>
        <strain evidence="4">NBRC 102407</strain>
    </source>
</reference>
<feature type="compositionally biased region" description="Basic and acidic residues" evidence="2">
    <location>
        <begin position="560"/>
        <end position="574"/>
    </location>
</feature>
<dbReference type="InterPro" id="IPR019734">
    <property type="entry name" value="TPR_rpt"/>
</dbReference>
<dbReference type="PROSITE" id="PS50005">
    <property type="entry name" value="TPR"/>
    <property type="match status" value="4"/>
</dbReference>
<keyword evidence="1" id="KW-0802">TPR repeat</keyword>
<organism evidence="3 4">
    <name type="scientific">Zoogloea oryzae</name>
    <dbReference type="NCBI Taxonomy" id="310767"/>
    <lineage>
        <taxon>Bacteria</taxon>
        <taxon>Pseudomonadati</taxon>
        <taxon>Pseudomonadota</taxon>
        <taxon>Betaproteobacteria</taxon>
        <taxon>Rhodocyclales</taxon>
        <taxon>Zoogloeaceae</taxon>
        <taxon>Zoogloea</taxon>
    </lineage>
</organism>
<evidence type="ECO:0008006" key="5">
    <source>
        <dbReference type="Google" id="ProtNLM"/>
    </source>
</evidence>
<dbReference type="InterPro" id="IPR014266">
    <property type="entry name" value="PEP-CTERM_TPR_PrsT"/>
</dbReference>
<dbReference type="SMART" id="SM00028">
    <property type="entry name" value="TPR"/>
    <property type="match status" value="10"/>
</dbReference>
<dbReference type="Gene3D" id="1.25.40.10">
    <property type="entry name" value="Tetratricopeptide repeat domain"/>
    <property type="match status" value="3"/>
</dbReference>
<feature type="repeat" description="TPR" evidence="1">
    <location>
        <begin position="442"/>
        <end position="475"/>
    </location>
</feature>
<dbReference type="SUPFAM" id="SSF48452">
    <property type="entry name" value="TPR-like"/>
    <property type="match status" value="2"/>
</dbReference>
<evidence type="ECO:0000256" key="2">
    <source>
        <dbReference type="SAM" id="MobiDB-lite"/>
    </source>
</evidence>
<proteinExistence type="predicted"/>
<feature type="repeat" description="TPR" evidence="1">
    <location>
        <begin position="509"/>
        <end position="542"/>
    </location>
</feature>
<dbReference type="RefSeq" id="WP_284188005.1">
    <property type="nucleotide sequence ID" value="NZ_BSPX01000030.1"/>
</dbReference>
<protein>
    <recommendedName>
        <fullName evidence="5">PEP-CTERM system TPR-repeat protein PrsT</fullName>
    </recommendedName>
</protein>
<comment type="caution">
    <text evidence="3">The sequence shown here is derived from an EMBL/GenBank/DDBJ whole genome shotgun (WGS) entry which is preliminary data.</text>
</comment>
<feature type="repeat" description="TPR" evidence="1">
    <location>
        <begin position="34"/>
        <end position="67"/>
    </location>
</feature>
<gene>
    <name evidence="3" type="ORF">GCM10007933_21790</name>
</gene>
<accession>A0ABQ6FBT0</accession>
<evidence type="ECO:0000313" key="4">
    <source>
        <dbReference type="Proteomes" id="UP001157167"/>
    </source>
</evidence>
<feature type="region of interest" description="Disordered" evidence="2">
    <location>
        <begin position="560"/>
        <end position="581"/>
    </location>
</feature>
<dbReference type="EMBL" id="BSPX01000030">
    <property type="protein sequence ID" value="GLT22719.1"/>
    <property type="molecule type" value="Genomic_DNA"/>
</dbReference>
<dbReference type="Proteomes" id="UP001157167">
    <property type="component" value="Unassembled WGS sequence"/>
</dbReference>
<dbReference type="Pfam" id="PF13432">
    <property type="entry name" value="TPR_16"/>
    <property type="match status" value="1"/>
</dbReference>
<dbReference type="PANTHER" id="PTHR12558">
    <property type="entry name" value="CELL DIVISION CYCLE 16,23,27"/>
    <property type="match status" value="1"/>
</dbReference>
<dbReference type="PANTHER" id="PTHR12558:SF13">
    <property type="entry name" value="CELL DIVISION CYCLE PROTEIN 27 HOMOLOG"/>
    <property type="match status" value="1"/>
</dbReference>
<sequence length="590" mass="63650">MARRLLVTAYIGTREPSRALEALQPLLKDKVEDVAVLNLAGQVYAMNGDFNRSEQYFQRATQADPKNAQYRTRLGVSRLVGGEADQAFQDLEAASALDQDNIQADITLIMAHLRRNEVAKAVAAVQTLEKKKPNDPVTYNMKGGVLLASKDTAGARKAFEKALELRPDFLPAVSNLARLDMADKNIDAARKRFETFVAANPKVAQGYMQYAELQAMTGGQNKDIQALLEKGLTAVPTSLPIRTALVAMLAQSGDTKRALLLAQEAQAGSPDDPALLELLARAQVAAGENQQALTTFGKLSSRMPNSVAPLVAMSDLQVAAKDFASAEQSLRKALALKPDAVEAQQRLISLLLQSKRGDAAIAVARDVQKQHGESSVGFLLEGEALSAMGKSADAVGPYSEAFKRDKSPQSLIRVHSARLAAGQEQEAAKLVSEWVKANPKDMVIRTYLAERSLSEQKYESAVQQYRQMLEMAPKNAMLLNNLAWALGKLNDKSAVSVAEQAVSLAPNSPVVLDTLGTLLMDSGNTAKGIETLKKAVSLGPKLPQLRINLARALIKSGDKDGARKELDEAQRNAPEKSPVAAEIEKIRATL</sequence>
<keyword evidence="4" id="KW-1185">Reference proteome</keyword>
<name>A0ABQ6FBT0_9RHOO</name>
<evidence type="ECO:0000256" key="1">
    <source>
        <dbReference type="PROSITE-ProRule" id="PRU00339"/>
    </source>
</evidence>
<evidence type="ECO:0000313" key="3">
    <source>
        <dbReference type="EMBL" id="GLT22719.1"/>
    </source>
</evidence>
<feature type="repeat" description="TPR" evidence="1">
    <location>
        <begin position="136"/>
        <end position="169"/>
    </location>
</feature>
<dbReference type="Pfam" id="PF14559">
    <property type="entry name" value="TPR_19"/>
    <property type="match status" value="5"/>
</dbReference>
<dbReference type="NCBIfam" id="TIGR02917">
    <property type="entry name" value="PEP_TPR_lipo"/>
    <property type="match status" value="1"/>
</dbReference>
<dbReference type="InterPro" id="IPR011990">
    <property type="entry name" value="TPR-like_helical_dom_sf"/>
</dbReference>